<keyword evidence="2" id="KW-1185">Reference proteome</keyword>
<dbReference type="Proteomes" id="UP000030687">
    <property type="component" value="Unassembled WGS sequence"/>
</dbReference>
<dbReference type="EMBL" id="KI536925">
    <property type="protein sequence ID" value="ESR39906.1"/>
    <property type="molecule type" value="Genomic_DNA"/>
</dbReference>
<proteinExistence type="predicted"/>
<dbReference type="AlphaFoldDB" id="V4SRZ2"/>
<reference evidence="1 2" key="1">
    <citation type="submission" date="2013-10" db="EMBL/GenBank/DDBJ databases">
        <authorList>
            <consortium name="International Citrus Genome Consortium"/>
            <person name="Jenkins J."/>
            <person name="Schmutz J."/>
            <person name="Prochnik S."/>
            <person name="Rokhsar D."/>
            <person name="Gmitter F."/>
            <person name="Ollitrault P."/>
            <person name="Machado M."/>
            <person name="Talon M."/>
            <person name="Wincker P."/>
            <person name="Jaillon O."/>
            <person name="Morgante M."/>
        </authorList>
    </citation>
    <scope>NUCLEOTIDE SEQUENCE</scope>
    <source>
        <strain evidence="2">cv. Clemenules</strain>
    </source>
</reference>
<name>V4SRZ2_CITCL</name>
<evidence type="ECO:0000313" key="2">
    <source>
        <dbReference type="Proteomes" id="UP000030687"/>
    </source>
</evidence>
<dbReference type="InParanoid" id="V4SRZ2"/>
<dbReference type="Gramene" id="ESR39906">
    <property type="protein sequence ID" value="ESR39906"/>
    <property type="gene ID" value="CICLE_v10026850mg"/>
</dbReference>
<evidence type="ECO:0000313" key="1">
    <source>
        <dbReference type="EMBL" id="ESR39906.1"/>
    </source>
</evidence>
<sequence>MNDGWLGAGVCFVCGHTRTQESGPASVTVGARAYFSSPTRVVCFLLNWASACGPSSLSFDFIWTWHSLDLFTHSSFGLGLRLNPSGLLMRY</sequence>
<gene>
    <name evidence="1" type="ORF">CICLE_v10026850mg</name>
</gene>
<protein>
    <submittedName>
        <fullName evidence="1">Uncharacterized protein</fullName>
    </submittedName>
</protein>
<dbReference type="KEGG" id="cic:CICLE_v10026850mg"/>
<accession>V4SRZ2</accession>
<organism evidence="1 2">
    <name type="scientific">Citrus clementina</name>
    <name type="common">Clementine</name>
    <name type="synonym">Citrus deliciosa x Citrus sinensis</name>
    <dbReference type="NCBI Taxonomy" id="85681"/>
    <lineage>
        <taxon>Eukaryota</taxon>
        <taxon>Viridiplantae</taxon>
        <taxon>Streptophyta</taxon>
        <taxon>Embryophyta</taxon>
        <taxon>Tracheophyta</taxon>
        <taxon>Spermatophyta</taxon>
        <taxon>Magnoliopsida</taxon>
        <taxon>eudicotyledons</taxon>
        <taxon>Gunneridae</taxon>
        <taxon>Pentapetalae</taxon>
        <taxon>rosids</taxon>
        <taxon>malvids</taxon>
        <taxon>Sapindales</taxon>
        <taxon>Rutaceae</taxon>
        <taxon>Aurantioideae</taxon>
        <taxon>Citrus</taxon>
    </lineage>
</organism>